<comment type="caution">
    <text evidence="1">The sequence shown here is derived from an EMBL/GenBank/DDBJ whole genome shotgun (WGS) entry which is preliminary data.</text>
</comment>
<evidence type="ECO:0000313" key="1">
    <source>
        <dbReference type="EMBL" id="RIX29996.1"/>
    </source>
</evidence>
<gene>
    <name evidence="1" type="ORF">D1781_00515</name>
</gene>
<reference evidence="2" key="1">
    <citation type="submission" date="2018-09" db="EMBL/GenBank/DDBJ databases">
        <authorList>
            <person name="Kim I."/>
        </authorList>
    </citation>
    <scope>NUCLEOTIDE SEQUENCE [LARGE SCALE GENOMIC DNA]</scope>
    <source>
        <strain evidence="2">DD4a</strain>
    </source>
</reference>
<dbReference type="SUPFAM" id="SSF52540">
    <property type="entry name" value="P-loop containing nucleoside triphosphate hydrolases"/>
    <property type="match status" value="1"/>
</dbReference>
<dbReference type="Proteomes" id="UP000265742">
    <property type="component" value="Unassembled WGS sequence"/>
</dbReference>
<evidence type="ECO:0000313" key="2">
    <source>
        <dbReference type="Proteomes" id="UP000265742"/>
    </source>
</evidence>
<dbReference type="GO" id="GO:0005524">
    <property type="term" value="F:ATP binding"/>
    <property type="evidence" value="ECO:0007669"/>
    <property type="project" value="UniProtKB-KW"/>
</dbReference>
<dbReference type="Pfam" id="PF13671">
    <property type="entry name" value="AAA_33"/>
    <property type="match status" value="1"/>
</dbReference>
<dbReference type="AlphaFoldDB" id="A0A3A1U9G1"/>
<dbReference type="PANTHER" id="PTHR37807">
    <property type="entry name" value="OS07G0160300 PROTEIN"/>
    <property type="match status" value="1"/>
</dbReference>
<protein>
    <submittedName>
        <fullName evidence="1">ATP-binding protein</fullName>
    </submittedName>
</protein>
<dbReference type="EMBL" id="QXTG01000001">
    <property type="protein sequence ID" value="RIX29996.1"/>
    <property type="molecule type" value="Genomic_DNA"/>
</dbReference>
<dbReference type="Gene3D" id="3.40.50.300">
    <property type="entry name" value="P-loop containing nucleotide triphosphate hydrolases"/>
    <property type="match status" value="1"/>
</dbReference>
<proteinExistence type="predicted"/>
<dbReference type="OrthoDB" id="3819922at2"/>
<keyword evidence="1" id="KW-0067">ATP-binding</keyword>
<accession>A0A3A1U9G1</accession>
<keyword evidence="1" id="KW-0547">Nucleotide-binding</keyword>
<dbReference type="RefSeq" id="WP_119480359.1">
    <property type="nucleotide sequence ID" value="NZ_QXTG01000001.1"/>
</dbReference>
<keyword evidence="2" id="KW-1185">Reference proteome</keyword>
<name>A0A3A1U9G1_9MICO</name>
<dbReference type="InterPro" id="IPR027417">
    <property type="entry name" value="P-loop_NTPase"/>
</dbReference>
<dbReference type="PANTHER" id="PTHR37807:SF3">
    <property type="entry name" value="OS07G0160300 PROTEIN"/>
    <property type="match status" value="1"/>
</dbReference>
<sequence>MTDGEEHGGSWLVLVVGRPASGKTTVSRLLADRLGIPRIAKDDLKEILFDELGGGDRDWSVRLGRASFALLGYALERQLTAGGAVVVDANYDPRVEDAVLRSWQRRYGFRALQLHCRAGDDELVRRFAARAGDGSRHAGHGDAAQVDAFRAVLGDGRPEVLDLDGVVLEVDTERPGAVDAALAEADALLTARSAGR</sequence>
<organism evidence="1 2">
    <name type="scientific">Amnibacterium setariae</name>
    <dbReference type="NCBI Taxonomy" id="2306585"/>
    <lineage>
        <taxon>Bacteria</taxon>
        <taxon>Bacillati</taxon>
        <taxon>Actinomycetota</taxon>
        <taxon>Actinomycetes</taxon>
        <taxon>Micrococcales</taxon>
        <taxon>Microbacteriaceae</taxon>
        <taxon>Amnibacterium</taxon>
    </lineage>
</organism>